<accession>A0A844XIT5</accession>
<reference evidence="1 2" key="1">
    <citation type="submission" date="2019-12" db="EMBL/GenBank/DDBJ databases">
        <authorList>
            <person name="Lee S.D."/>
        </authorList>
    </citation>
    <scope>NUCLEOTIDE SEQUENCE [LARGE SCALE GENOMIC DNA]</scope>
    <source>
        <strain evidence="1 2">GH3-10</strain>
    </source>
</reference>
<evidence type="ECO:0000313" key="2">
    <source>
        <dbReference type="Proteomes" id="UP000461409"/>
    </source>
</evidence>
<sequence length="298" mass="33982">MALRPNYLVHAPAWDANSGGSIFLHNLVHVLRGLGEDAKIWPWYRDPERGLVHRLRSLQRKPSLLLGYGRKFLNPELDTPLANFDDFRDDSIVIYPEIRLGNPMGARNVVRWLLYRPGLEHPYKFTHNEMFFRAGEMSDIPEITGGASELFVWQRNPAYRNEKRNNRNGACFLVRKGHEKPRIPETAKAIQIDGKNHQEVAEIFNSCETFYSYDEASFYSQYAAICGCTSVVVPGLFPDRHAWSERHPIGRYGIAYGLDDVEHARATRPLVESLLAEKEAEGVESVRAFVAATQDRLG</sequence>
<proteinExistence type="predicted"/>
<dbReference type="AlphaFoldDB" id="A0A844XIT5"/>
<keyword evidence="2" id="KW-1185">Reference proteome</keyword>
<comment type="caution">
    <text evidence="1">The sequence shown here is derived from an EMBL/GenBank/DDBJ whole genome shotgun (WGS) entry which is preliminary data.</text>
</comment>
<evidence type="ECO:0000313" key="1">
    <source>
        <dbReference type="EMBL" id="MWV29458.1"/>
    </source>
</evidence>
<evidence type="ECO:0008006" key="3">
    <source>
        <dbReference type="Google" id="ProtNLM"/>
    </source>
</evidence>
<dbReference type="Proteomes" id="UP000461409">
    <property type="component" value="Unassembled WGS sequence"/>
</dbReference>
<protein>
    <recommendedName>
        <fullName evidence="3">Glycosyltransferase family 1 protein</fullName>
    </recommendedName>
</protein>
<dbReference type="EMBL" id="WUBR01000004">
    <property type="protein sequence ID" value="MWV29458.1"/>
    <property type="molecule type" value="Genomic_DNA"/>
</dbReference>
<name>A0A844XIT5_9SPHN</name>
<reference evidence="1 2" key="2">
    <citation type="submission" date="2020-02" db="EMBL/GenBank/DDBJ databases">
        <title>Erythrobacter dongmakensis sp. nov., isolated from a tidal mudflat.</title>
        <authorList>
            <person name="Kim I.S."/>
        </authorList>
    </citation>
    <scope>NUCLEOTIDE SEQUENCE [LARGE SCALE GENOMIC DNA]</scope>
    <source>
        <strain evidence="1 2">GH3-10</strain>
    </source>
</reference>
<dbReference type="RefSeq" id="WP_160487110.1">
    <property type="nucleotide sequence ID" value="NZ_WUBR01000004.1"/>
</dbReference>
<organism evidence="1 2">
    <name type="scientific">Aurantiacibacter rhizosphaerae</name>
    <dbReference type="NCBI Taxonomy" id="2691582"/>
    <lineage>
        <taxon>Bacteria</taxon>
        <taxon>Pseudomonadati</taxon>
        <taxon>Pseudomonadota</taxon>
        <taxon>Alphaproteobacteria</taxon>
        <taxon>Sphingomonadales</taxon>
        <taxon>Erythrobacteraceae</taxon>
        <taxon>Aurantiacibacter</taxon>
    </lineage>
</organism>
<gene>
    <name evidence="1" type="ORF">GRF63_16280</name>
</gene>